<dbReference type="OrthoDB" id="4227931at2"/>
<feature type="transmembrane region" description="Helical" evidence="6">
    <location>
        <begin position="107"/>
        <end position="125"/>
    </location>
</feature>
<keyword evidence="4 6" id="KW-1133">Transmembrane helix</keyword>
<accession>A0A5M4FA66</accession>
<dbReference type="PANTHER" id="PTHR31885:SF6">
    <property type="entry name" value="GH04784P"/>
    <property type="match status" value="1"/>
</dbReference>
<dbReference type="PANTHER" id="PTHR31885">
    <property type="entry name" value="GH04784P"/>
    <property type="match status" value="1"/>
</dbReference>
<feature type="transmembrane region" description="Helical" evidence="6">
    <location>
        <begin position="75"/>
        <end position="95"/>
    </location>
</feature>
<reference evidence="7" key="1">
    <citation type="submission" date="2019-09" db="EMBL/GenBank/DDBJ databases">
        <authorList>
            <person name="Li J."/>
        </authorList>
    </citation>
    <scope>NUCLEOTIDE SEQUENCE [LARGE SCALE GENOMIC DNA]</scope>
    <source>
        <strain evidence="7">JCM 14732</strain>
    </source>
</reference>
<dbReference type="Proteomes" id="UP000380867">
    <property type="component" value="Unassembled WGS sequence"/>
</dbReference>
<dbReference type="GO" id="GO:0016787">
    <property type="term" value="F:hydrolase activity"/>
    <property type="evidence" value="ECO:0007669"/>
    <property type="project" value="TreeGrafter"/>
</dbReference>
<feature type="transmembrane region" description="Helical" evidence="6">
    <location>
        <begin position="131"/>
        <end position="148"/>
    </location>
</feature>
<protein>
    <submittedName>
        <fullName evidence="7">Lysoplasmalogenase</fullName>
    </submittedName>
</protein>
<comment type="similarity">
    <text evidence="2">Belongs to the TMEM86 family.</text>
</comment>
<dbReference type="InterPro" id="IPR012506">
    <property type="entry name" value="TMEM86B-like"/>
</dbReference>
<dbReference type="GO" id="GO:0016020">
    <property type="term" value="C:membrane"/>
    <property type="evidence" value="ECO:0007669"/>
    <property type="project" value="UniProtKB-SubCell"/>
</dbReference>
<dbReference type="AlphaFoldDB" id="A0A5M4FA66"/>
<evidence type="ECO:0000313" key="7">
    <source>
        <dbReference type="EMBL" id="KAA1395241.1"/>
    </source>
</evidence>
<evidence type="ECO:0000256" key="2">
    <source>
        <dbReference type="ARBA" id="ARBA00007375"/>
    </source>
</evidence>
<feature type="transmembrane region" description="Helical" evidence="6">
    <location>
        <begin position="186"/>
        <end position="206"/>
    </location>
</feature>
<evidence type="ECO:0000256" key="6">
    <source>
        <dbReference type="SAM" id="Phobius"/>
    </source>
</evidence>
<feature type="transmembrane region" description="Helical" evidence="6">
    <location>
        <begin position="155"/>
        <end position="174"/>
    </location>
</feature>
<organism evidence="7 8">
    <name type="scientific">Aeromicrobium ginsengisoli</name>
    <dbReference type="NCBI Taxonomy" id="363867"/>
    <lineage>
        <taxon>Bacteria</taxon>
        <taxon>Bacillati</taxon>
        <taxon>Actinomycetota</taxon>
        <taxon>Actinomycetes</taxon>
        <taxon>Propionibacteriales</taxon>
        <taxon>Nocardioidaceae</taxon>
        <taxon>Aeromicrobium</taxon>
    </lineage>
</organism>
<sequence>MVAVKSPWLIAFGVVSVVHLALNAADATPWDSITKCFIAPLLAAWVLEQHGPRLLVAALGFCFLGDLFLELGDDLFVVGMAAFAAAHVCFIRFFVLRGALAQLRAKPWILVVYVAAAIGLVVWAWSGLEVGLRPIVPVYAALLLGTASTSLATDLRAGIGGACFLVSDGIIALGEADRIDKDATGTGLAIMGLYIVAILLLTTGILSREKRTIAAGAGFDPTIRTDCWPRLPQQM</sequence>
<evidence type="ECO:0000313" key="8">
    <source>
        <dbReference type="Proteomes" id="UP000380867"/>
    </source>
</evidence>
<proteinExistence type="inferred from homology"/>
<comment type="subcellular location">
    <subcellularLocation>
        <location evidence="1">Membrane</location>
        <topology evidence="1">Multi-pass membrane protein</topology>
    </subcellularLocation>
</comment>
<keyword evidence="5 6" id="KW-0472">Membrane</keyword>
<evidence type="ECO:0000256" key="4">
    <source>
        <dbReference type="ARBA" id="ARBA00022989"/>
    </source>
</evidence>
<keyword evidence="3 6" id="KW-0812">Transmembrane</keyword>
<name>A0A5M4FA66_9ACTN</name>
<comment type="caution">
    <text evidence="7">The sequence shown here is derived from an EMBL/GenBank/DDBJ whole genome shotgun (WGS) entry which is preliminary data.</text>
</comment>
<feature type="transmembrane region" description="Helical" evidence="6">
    <location>
        <begin position="7"/>
        <end position="24"/>
    </location>
</feature>
<gene>
    <name evidence="7" type="ORF">ESP70_013810</name>
</gene>
<dbReference type="EMBL" id="SDPQ02000003">
    <property type="protein sequence ID" value="KAA1395241.1"/>
    <property type="molecule type" value="Genomic_DNA"/>
</dbReference>
<dbReference type="RefSeq" id="WP_149689908.1">
    <property type="nucleotide sequence ID" value="NZ_SDPQ02000003.1"/>
</dbReference>
<keyword evidence="8" id="KW-1185">Reference proteome</keyword>
<evidence type="ECO:0000256" key="3">
    <source>
        <dbReference type="ARBA" id="ARBA00022692"/>
    </source>
</evidence>
<evidence type="ECO:0000256" key="1">
    <source>
        <dbReference type="ARBA" id="ARBA00004141"/>
    </source>
</evidence>
<evidence type="ECO:0000256" key="5">
    <source>
        <dbReference type="ARBA" id="ARBA00023136"/>
    </source>
</evidence>
<dbReference type="Pfam" id="PF07947">
    <property type="entry name" value="YhhN"/>
    <property type="match status" value="1"/>
</dbReference>